<name>A0A399JG23_9MICC</name>
<comment type="caution">
    <text evidence="15">The sequence shown here is derived from an EMBL/GenBank/DDBJ whole genome shotgun (WGS) entry which is preliminary data.</text>
</comment>
<evidence type="ECO:0000256" key="7">
    <source>
        <dbReference type="ARBA" id="ARBA00023016"/>
    </source>
</evidence>
<dbReference type="GO" id="GO:0005524">
    <property type="term" value="F:ATP binding"/>
    <property type="evidence" value="ECO:0007669"/>
    <property type="project" value="InterPro"/>
</dbReference>
<comment type="subcellular location">
    <subcellularLocation>
        <location evidence="11">Cytoplasm</location>
    </subcellularLocation>
</comment>
<evidence type="ECO:0000256" key="3">
    <source>
        <dbReference type="ARBA" id="ARBA00022723"/>
    </source>
</evidence>
<keyword evidence="8 11" id="KW-0143">Chaperone</keyword>
<evidence type="ECO:0000256" key="1">
    <source>
        <dbReference type="ARBA" id="ARBA00022490"/>
    </source>
</evidence>
<dbReference type="InterPro" id="IPR001305">
    <property type="entry name" value="HSP_DnaJ_Cys-rich_dom"/>
</dbReference>
<dbReference type="FunFam" id="2.60.260.20:FF:000005">
    <property type="entry name" value="Chaperone protein dnaJ 1, mitochondrial"/>
    <property type="match status" value="1"/>
</dbReference>
<evidence type="ECO:0000256" key="8">
    <source>
        <dbReference type="ARBA" id="ARBA00023186"/>
    </source>
</evidence>
<evidence type="ECO:0000313" key="15">
    <source>
        <dbReference type="EMBL" id="RII43159.1"/>
    </source>
</evidence>
<keyword evidence="1 11" id="KW-0963">Cytoplasm</keyword>
<dbReference type="GO" id="GO:0042026">
    <property type="term" value="P:protein refolding"/>
    <property type="evidence" value="ECO:0007669"/>
    <property type="project" value="TreeGrafter"/>
</dbReference>
<feature type="domain" description="CR-type" evidence="14">
    <location>
        <begin position="125"/>
        <end position="207"/>
    </location>
</feature>
<dbReference type="AlphaFoldDB" id="A0A399JG23"/>
<evidence type="ECO:0000256" key="2">
    <source>
        <dbReference type="ARBA" id="ARBA00022705"/>
    </source>
</evidence>
<dbReference type="Pfam" id="PF00684">
    <property type="entry name" value="DnaJ_CXXCXGXG"/>
    <property type="match status" value="1"/>
</dbReference>
<keyword evidence="3 11" id="KW-0479">Metal-binding</keyword>
<dbReference type="Gene3D" id="2.60.260.20">
    <property type="entry name" value="Urease metallochaperone UreE, N-terminal domain"/>
    <property type="match status" value="2"/>
</dbReference>
<comment type="function">
    <text evidence="11">Participates actively in the response to hyperosmotic and heat shock by preventing the aggregation of stress-denatured proteins and by disaggregating proteins, also in an autonomous, DnaK-independent fashion. Unfolded proteins bind initially to DnaJ; upon interaction with the DnaJ-bound protein, DnaK hydrolyzes its bound ATP, resulting in the formation of a stable complex. GrpE releases ADP from DnaK; ATP binding to DnaK triggers the release of the substrate protein, thus completing the reaction cycle. Several rounds of ATP-dependent interactions between DnaJ, DnaK and GrpE are required for fully efficient folding. Also involved, together with DnaK and GrpE, in the DNA replication of plasmids through activation of initiation proteins.</text>
</comment>
<dbReference type="PROSITE" id="PS50076">
    <property type="entry name" value="DNAJ_2"/>
    <property type="match status" value="1"/>
</dbReference>
<dbReference type="SUPFAM" id="SSF49493">
    <property type="entry name" value="HSP40/DnaJ peptide-binding domain"/>
    <property type="match status" value="2"/>
</dbReference>
<keyword evidence="7 11" id="KW-0346">Stress response</keyword>
<feature type="binding site" evidence="11">
    <location>
        <position position="158"/>
    </location>
    <ligand>
        <name>Zn(2+)</name>
        <dbReference type="ChEBI" id="CHEBI:29105"/>
        <label>2</label>
    </ligand>
</feature>
<dbReference type="CDD" id="cd10747">
    <property type="entry name" value="DnaJ_C"/>
    <property type="match status" value="1"/>
</dbReference>
<evidence type="ECO:0000259" key="14">
    <source>
        <dbReference type="PROSITE" id="PS51188"/>
    </source>
</evidence>
<dbReference type="GO" id="GO:0031072">
    <property type="term" value="F:heat shock protein binding"/>
    <property type="evidence" value="ECO:0007669"/>
    <property type="project" value="InterPro"/>
</dbReference>
<dbReference type="SUPFAM" id="SSF46565">
    <property type="entry name" value="Chaperone J-domain"/>
    <property type="match status" value="1"/>
</dbReference>
<comment type="domain">
    <text evidence="11">The J domain is necessary and sufficient to stimulate DnaK ATPase activity. Zinc center 1 plays an important role in the autonomous, DnaK-independent chaperone activity of DnaJ. Zinc center 2 is essential for interaction with DnaK and for DnaJ activity.</text>
</comment>
<dbReference type="InterPro" id="IPR002939">
    <property type="entry name" value="DnaJ_C"/>
</dbReference>
<feature type="binding site" evidence="11">
    <location>
        <position position="141"/>
    </location>
    <ligand>
        <name>Zn(2+)</name>
        <dbReference type="ChEBI" id="CHEBI:29105"/>
        <label>1</label>
    </ligand>
</feature>
<feature type="binding site" evidence="11">
    <location>
        <position position="195"/>
    </location>
    <ligand>
        <name>Zn(2+)</name>
        <dbReference type="ChEBI" id="CHEBI:29105"/>
        <label>1</label>
    </ligand>
</feature>
<evidence type="ECO:0000259" key="13">
    <source>
        <dbReference type="PROSITE" id="PS50076"/>
    </source>
</evidence>
<dbReference type="RefSeq" id="WP_119423807.1">
    <property type="nucleotide sequence ID" value="NZ_QQXK01000005.1"/>
</dbReference>
<evidence type="ECO:0000256" key="4">
    <source>
        <dbReference type="ARBA" id="ARBA00022737"/>
    </source>
</evidence>
<dbReference type="Gene3D" id="2.10.230.10">
    <property type="entry name" value="Heat shock protein DnaJ, cysteine-rich domain"/>
    <property type="match status" value="1"/>
</dbReference>
<feature type="zinc finger region" description="CR-type" evidence="12">
    <location>
        <begin position="125"/>
        <end position="207"/>
    </location>
</feature>
<dbReference type="InterPro" id="IPR001623">
    <property type="entry name" value="DnaJ_domain"/>
</dbReference>
<evidence type="ECO:0000313" key="16">
    <source>
        <dbReference type="Proteomes" id="UP000265419"/>
    </source>
</evidence>
<dbReference type="InterPro" id="IPR036410">
    <property type="entry name" value="HSP_DnaJ_Cys-rich_dom_sf"/>
</dbReference>
<keyword evidence="6 11" id="KW-0862">Zinc</keyword>
<accession>A0A399JG23</accession>
<evidence type="ECO:0000256" key="5">
    <source>
        <dbReference type="ARBA" id="ARBA00022771"/>
    </source>
</evidence>
<dbReference type="InterPro" id="IPR018253">
    <property type="entry name" value="DnaJ_domain_CS"/>
</dbReference>
<dbReference type="FunFam" id="2.10.230.10:FF:000002">
    <property type="entry name" value="Molecular chaperone DnaJ"/>
    <property type="match status" value="1"/>
</dbReference>
<dbReference type="PANTHER" id="PTHR43096">
    <property type="entry name" value="DNAJ HOMOLOG 1, MITOCHONDRIAL-RELATED"/>
    <property type="match status" value="1"/>
</dbReference>
<dbReference type="Pfam" id="PF00226">
    <property type="entry name" value="DnaJ"/>
    <property type="match status" value="1"/>
</dbReference>
<dbReference type="GO" id="GO:0051082">
    <property type="term" value="F:unfolded protein binding"/>
    <property type="evidence" value="ECO:0007669"/>
    <property type="project" value="UniProtKB-UniRule"/>
</dbReference>
<dbReference type="HAMAP" id="MF_01152">
    <property type="entry name" value="DnaJ"/>
    <property type="match status" value="1"/>
</dbReference>
<organism evidence="15 16">
    <name type="scientific">Galactobacter valiniphilus</name>
    <dbReference type="NCBI Taxonomy" id="2676122"/>
    <lineage>
        <taxon>Bacteria</taxon>
        <taxon>Bacillati</taxon>
        <taxon>Actinomycetota</taxon>
        <taxon>Actinomycetes</taxon>
        <taxon>Micrococcales</taxon>
        <taxon>Micrococcaceae</taxon>
        <taxon>Galactobacter</taxon>
    </lineage>
</organism>
<feature type="binding site" evidence="11">
    <location>
        <position position="138"/>
    </location>
    <ligand>
        <name>Zn(2+)</name>
        <dbReference type="ChEBI" id="CHEBI:29105"/>
        <label>1</label>
    </ligand>
</feature>
<dbReference type="EMBL" id="QQXK01000005">
    <property type="protein sequence ID" value="RII43159.1"/>
    <property type="molecule type" value="Genomic_DNA"/>
</dbReference>
<dbReference type="Pfam" id="PF01556">
    <property type="entry name" value="DnaJ_C"/>
    <property type="match status" value="1"/>
</dbReference>
<evidence type="ECO:0000256" key="9">
    <source>
        <dbReference type="ARBA" id="ARBA00061004"/>
    </source>
</evidence>
<comment type="similarity">
    <text evidence="9 11">Belongs to the DnaJ family.</text>
</comment>
<feature type="binding site" evidence="11">
    <location>
        <position position="181"/>
    </location>
    <ligand>
        <name>Zn(2+)</name>
        <dbReference type="ChEBI" id="CHEBI:29105"/>
        <label>2</label>
    </ligand>
</feature>
<reference evidence="15 16" key="1">
    <citation type="submission" date="2018-07" db="EMBL/GenBank/DDBJ databases">
        <title>Arthrobacter sp. nov., isolated from raw cow's milk with high bacterial count.</title>
        <authorList>
            <person name="Hahne J."/>
            <person name="Isele D."/>
            <person name="Lipski A."/>
        </authorList>
    </citation>
    <scope>NUCLEOTIDE SEQUENCE [LARGE SCALE GENOMIC DNA]</scope>
    <source>
        <strain evidence="15 16">JZ R-35</strain>
    </source>
</reference>
<dbReference type="GO" id="GO:0008270">
    <property type="term" value="F:zinc ion binding"/>
    <property type="evidence" value="ECO:0007669"/>
    <property type="project" value="UniProtKB-UniRule"/>
</dbReference>
<keyword evidence="5 11" id="KW-0863">Zinc-finger</keyword>
<dbReference type="SUPFAM" id="SSF57938">
    <property type="entry name" value="DnaJ/Hsp40 cysteine-rich domain"/>
    <property type="match status" value="1"/>
</dbReference>
<dbReference type="SMART" id="SM00271">
    <property type="entry name" value="DnaJ"/>
    <property type="match status" value="1"/>
</dbReference>
<sequence length="370" mass="39242">MATHYETLGVSKDASGEEIKKAYRKLARKLHPDVNPGPEAAAEFKAVTHAYEVLSDADKRANYDATGNENGNGAQGGFGGGFGGFGDIFESFFGGGGQAGPRSRREPGRDALVRVEISLEDAVKGTVYPLQLRTAVVCPVCDGECTEPGTHPQTCEICHGAGHVQRPVRSILGQMMTVAECPACQGYGTTLPKPCPECAGAGRIASQLEKQLRIPAGVATGTRIHLAGQGEAGPGGGPQGDLYVEIDVERHPVFEREGNDLKAVLTVPLTAAALGTDLTLETFDGEQIVSIRPGTESGDTVKLDDLGVPRLRGGGRGDLVVEVRVATPRNLDDEQRELLQKLAALRGETFTEGKFETRGLMSRLRDKLRG</sequence>
<dbReference type="GO" id="GO:0009408">
    <property type="term" value="P:response to heat"/>
    <property type="evidence" value="ECO:0007669"/>
    <property type="project" value="InterPro"/>
</dbReference>
<dbReference type="PRINTS" id="PR00625">
    <property type="entry name" value="JDOMAIN"/>
</dbReference>
<dbReference type="GO" id="GO:0006260">
    <property type="term" value="P:DNA replication"/>
    <property type="evidence" value="ECO:0007669"/>
    <property type="project" value="UniProtKB-KW"/>
</dbReference>
<dbReference type="InterPro" id="IPR036869">
    <property type="entry name" value="J_dom_sf"/>
</dbReference>
<feature type="binding site" evidence="11">
    <location>
        <position position="155"/>
    </location>
    <ligand>
        <name>Zn(2+)</name>
        <dbReference type="ChEBI" id="CHEBI:29105"/>
        <label>2</label>
    </ligand>
</feature>
<dbReference type="NCBIfam" id="NF008035">
    <property type="entry name" value="PRK10767.1"/>
    <property type="match status" value="1"/>
</dbReference>
<evidence type="ECO:0000256" key="6">
    <source>
        <dbReference type="ARBA" id="ARBA00022833"/>
    </source>
</evidence>
<feature type="domain" description="J" evidence="13">
    <location>
        <begin position="3"/>
        <end position="67"/>
    </location>
</feature>
<dbReference type="PANTHER" id="PTHR43096:SF48">
    <property type="entry name" value="CHAPERONE PROTEIN DNAJ"/>
    <property type="match status" value="1"/>
</dbReference>
<dbReference type="InterPro" id="IPR008971">
    <property type="entry name" value="HSP40/DnaJ_pept-bd"/>
</dbReference>
<feature type="binding site" evidence="11">
    <location>
        <position position="198"/>
    </location>
    <ligand>
        <name>Zn(2+)</name>
        <dbReference type="ChEBI" id="CHEBI:29105"/>
        <label>1</label>
    </ligand>
</feature>
<dbReference type="Proteomes" id="UP000265419">
    <property type="component" value="Unassembled WGS sequence"/>
</dbReference>
<keyword evidence="2 11" id="KW-0235">DNA replication</keyword>
<protein>
    <recommendedName>
        <fullName evidence="10 11">Chaperone protein DnaJ</fullName>
    </recommendedName>
</protein>
<comment type="cofactor">
    <cofactor evidence="11">
        <name>Zn(2+)</name>
        <dbReference type="ChEBI" id="CHEBI:29105"/>
    </cofactor>
    <text evidence="11">Binds 2 Zn(2+) ions per monomer.</text>
</comment>
<dbReference type="PROSITE" id="PS00636">
    <property type="entry name" value="DNAJ_1"/>
    <property type="match status" value="1"/>
</dbReference>
<dbReference type="InterPro" id="IPR012724">
    <property type="entry name" value="DnaJ"/>
</dbReference>
<comment type="caution">
    <text evidence="11">Lacks conserved residue(s) required for the propagation of feature annotation.</text>
</comment>
<evidence type="ECO:0000256" key="10">
    <source>
        <dbReference type="ARBA" id="ARBA00067609"/>
    </source>
</evidence>
<feature type="binding site" evidence="11">
    <location>
        <position position="184"/>
    </location>
    <ligand>
        <name>Zn(2+)</name>
        <dbReference type="ChEBI" id="CHEBI:29105"/>
        <label>2</label>
    </ligand>
</feature>
<keyword evidence="4 11" id="KW-0677">Repeat</keyword>
<dbReference type="Gene3D" id="1.10.287.110">
    <property type="entry name" value="DnaJ domain"/>
    <property type="match status" value="1"/>
</dbReference>
<comment type="subunit">
    <text evidence="11">Homodimer.</text>
</comment>
<dbReference type="CDD" id="cd06257">
    <property type="entry name" value="DnaJ"/>
    <property type="match status" value="1"/>
</dbReference>
<dbReference type="CDD" id="cd10719">
    <property type="entry name" value="DnaJ_zf"/>
    <property type="match status" value="1"/>
</dbReference>
<dbReference type="PROSITE" id="PS51188">
    <property type="entry name" value="ZF_CR"/>
    <property type="match status" value="1"/>
</dbReference>
<keyword evidence="16" id="KW-1185">Reference proteome</keyword>
<proteinExistence type="inferred from homology"/>
<evidence type="ECO:0000256" key="11">
    <source>
        <dbReference type="HAMAP-Rule" id="MF_01152"/>
    </source>
</evidence>
<evidence type="ECO:0000256" key="12">
    <source>
        <dbReference type="PROSITE-ProRule" id="PRU00546"/>
    </source>
</evidence>
<dbReference type="GO" id="GO:0005737">
    <property type="term" value="C:cytoplasm"/>
    <property type="evidence" value="ECO:0007669"/>
    <property type="project" value="UniProtKB-SubCell"/>
</dbReference>
<gene>
    <name evidence="11" type="primary">dnaJ</name>
    <name evidence="15" type="ORF">DWB68_03775</name>
</gene>